<dbReference type="Pfam" id="PF00015">
    <property type="entry name" value="MCPsignal"/>
    <property type="match status" value="1"/>
</dbReference>
<feature type="region of interest" description="Disordered" evidence="4">
    <location>
        <begin position="609"/>
        <end position="630"/>
    </location>
</feature>
<evidence type="ECO:0000256" key="1">
    <source>
        <dbReference type="ARBA" id="ARBA00022481"/>
    </source>
</evidence>
<comment type="similarity">
    <text evidence="2">Belongs to the methyl-accepting chemotaxis (MCP) protein family.</text>
</comment>
<dbReference type="OrthoDB" id="5390518at2"/>
<dbReference type="EMBL" id="VJVV01000005">
    <property type="protein sequence ID" value="TRO81778.1"/>
    <property type="molecule type" value="Genomic_DNA"/>
</dbReference>
<evidence type="ECO:0000256" key="4">
    <source>
        <dbReference type="SAM" id="MobiDB-lite"/>
    </source>
</evidence>
<dbReference type="GO" id="GO:0007165">
    <property type="term" value="P:signal transduction"/>
    <property type="evidence" value="ECO:0007669"/>
    <property type="project" value="UniProtKB-KW"/>
</dbReference>
<evidence type="ECO:0000256" key="3">
    <source>
        <dbReference type="PROSITE-ProRule" id="PRU00284"/>
    </source>
</evidence>
<evidence type="ECO:0000259" key="6">
    <source>
        <dbReference type="PROSITE" id="PS50111"/>
    </source>
</evidence>
<dbReference type="AlphaFoldDB" id="A0A550JF00"/>
<keyword evidence="5" id="KW-0472">Membrane</keyword>
<keyword evidence="3" id="KW-0807">Transducer</keyword>
<evidence type="ECO:0000313" key="9">
    <source>
        <dbReference type="Proteomes" id="UP000317155"/>
    </source>
</evidence>
<feature type="domain" description="HAMP" evidence="7">
    <location>
        <begin position="260"/>
        <end position="313"/>
    </location>
</feature>
<accession>A0A550JF00</accession>
<keyword evidence="9" id="KW-1185">Reference proteome</keyword>
<dbReference type="SMART" id="SM00283">
    <property type="entry name" value="MA"/>
    <property type="match status" value="1"/>
</dbReference>
<feature type="transmembrane region" description="Helical" evidence="5">
    <location>
        <begin position="238"/>
        <end position="259"/>
    </location>
</feature>
<keyword evidence="1" id="KW-0488">Methylation</keyword>
<dbReference type="RefSeq" id="WP_092057606.1">
    <property type="nucleotide sequence ID" value="NZ_FOJJ01000037.1"/>
</dbReference>
<feature type="domain" description="Methyl-accepting transducer" evidence="6">
    <location>
        <begin position="358"/>
        <end position="587"/>
    </location>
</feature>
<dbReference type="SUPFAM" id="SSF58104">
    <property type="entry name" value="Methyl-accepting chemotaxis protein (MCP) signaling domain"/>
    <property type="match status" value="1"/>
</dbReference>
<organism evidence="8 9">
    <name type="scientific">Trichloromonas acetexigens</name>
    <dbReference type="NCBI Taxonomy" id="38815"/>
    <lineage>
        <taxon>Bacteria</taxon>
        <taxon>Pseudomonadati</taxon>
        <taxon>Thermodesulfobacteriota</taxon>
        <taxon>Desulfuromonadia</taxon>
        <taxon>Desulfuromonadales</taxon>
        <taxon>Trichloromonadaceae</taxon>
        <taxon>Trichloromonas</taxon>
    </lineage>
</organism>
<dbReference type="PROSITE" id="PS50885">
    <property type="entry name" value="HAMP"/>
    <property type="match status" value="1"/>
</dbReference>
<gene>
    <name evidence="8" type="ORF">FL622_08210</name>
</gene>
<evidence type="ECO:0000313" key="8">
    <source>
        <dbReference type="EMBL" id="TRO81778.1"/>
    </source>
</evidence>
<dbReference type="CDD" id="cd11386">
    <property type="entry name" value="MCP_signal"/>
    <property type="match status" value="1"/>
</dbReference>
<comment type="caution">
    <text evidence="8">The sequence shown here is derived from an EMBL/GenBank/DDBJ whole genome shotgun (WGS) entry which is preliminary data.</text>
</comment>
<proteinExistence type="inferred from homology"/>
<dbReference type="GO" id="GO:0006935">
    <property type="term" value="P:chemotaxis"/>
    <property type="evidence" value="ECO:0007669"/>
    <property type="project" value="TreeGrafter"/>
</dbReference>
<feature type="transmembrane region" description="Helical" evidence="5">
    <location>
        <begin position="17"/>
        <end position="36"/>
    </location>
</feature>
<dbReference type="Proteomes" id="UP000317155">
    <property type="component" value="Unassembled WGS sequence"/>
</dbReference>
<dbReference type="GO" id="GO:0004888">
    <property type="term" value="F:transmembrane signaling receptor activity"/>
    <property type="evidence" value="ECO:0007669"/>
    <property type="project" value="TreeGrafter"/>
</dbReference>
<dbReference type="SMART" id="SM00304">
    <property type="entry name" value="HAMP"/>
    <property type="match status" value="1"/>
</dbReference>
<sequence length="630" mass="67539">MFADAAPKRRWNIFCKMILISVVGLGGLLVLGGIGYRISAQLTVTATDSLRQVGEARAAYARTTEAALRSEEEARLLSRFNEELIALQQLVVEGTNGHKPEVTEESILQAARDLAARAEMVKTIPGAEQVVPGTKDLTLGRQVAENFNDIAVLLEYELPEIFAAERGSEEFVRKQGATVVAMTGMYWFISRTLGSLSEQIGARVAENRLELERVTVEAERIAQAAQTQLRDEARAARLLLLVSFLLTVVLVAVLFIRFARDILAPLKKTVAMAEALKNGRVHARLDVGRRNDEFSDMAHALNDFAEDLEKEVVGALQAMAAGRLDAQVRPVDEEDRVRQALEKTLADMNGVLGEIQTASVQINAASAQVADSSQDLSEGASTTASSLEEISASLNELTAQTRLNADHAAEAHLLATEARDFAQKGNGRMRDMVAAMSEINAAGQNISRIIKSIDEIAFQTNLLALNAAVEAARAGQHGKGFAVVAEEVRNLAARSAKAAQETAELIAGSVEKTRNGSRIADETASAFAEILDVVGKVSDLIAEIKAASSEQAEGINQVNLGLGQIDGVTQKNTATAEESAAAAEELSSQAQQLRQMLARFVLCHRPGPGAGTRMLAPGTQPLLDSGWSSR</sequence>
<dbReference type="Gene3D" id="6.10.340.10">
    <property type="match status" value="1"/>
</dbReference>
<dbReference type="Pfam" id="PF00672">
    <property type="entry name" value="HAMP"/>
    <property type="match status" value="1"/>
</dbReference>
<dbReference type="InterPro" id="IPR003660">
    <property type="entry name" value="HAMP_dom"/>
</dbReference>
<dbReference type="InterPro" id="IPR004089">
    <property type="entry name" value="MCPsignal_dom"/>
</dbReference>
<dbReference type="InterPro" id="IPR051310">
    <property type="entry name" value="MCP_chemotaxis"/>
</dbReference>
<evidence type="ECO:0000259" key="7">
    <source>
        <dbReference type="PROSITE" id="PS50885"/>
    </source>
</evidence>
<dbReference type="Gene3D" id="1.10.287.950">
    <property type="entry name" value="Methyl-accepting chemotaxis protein"/>
    <property type="match status" value="1"/>
</dbReference>
<keyword evidence="5" id="KW-1133">Transmembrane helix</keyword>
<dbReference type="PANTHER" id="PTHR43531:SF14">
    <property type="entry name" value="METHYL-ACCEPTING CHEMOTAXIS PROTEIN I-RELATED"/>
    <property type="match status" value="1"/>
</dbReference>
<dbReference type="GO" id="GO:0005886">
    <property type="term" value="C:plasma membrane"/>
    <property type="evidence" value="ECO:0007669"/>
    <property type="project" value="TreeGrafter"/>
</dbReference>
<keyword evidence="5" id="KW-0812">Transmembrane</keyword>
<evidence type="ECO:0000256" key="2">
    <source>
        <dbReference type="ARBA" id="ARBA00029447"/>
    </source>
</evidence>
<name>A0A550JF00_9BACT</name>
<protein>
    <submittedName>
        <fullName evidence="8">HAMP domain-containing protein</fullName>
    </submittedName>
</protein>
<dbReference type="PANTHER" id="PTHR43531">
    <property type="entry name" value="PROTEIN ICFG"/>
    <property type="match status" value="1"/>
</dbReference>
<reference evidence="8 9" key="1">
    <citation type="submission" date="2019-07" db="EMBL/GenBank/DDBJ databases">
        <title>Insights of Desulfuromonas acetexigens electromicrobiology.</title>
        <authorList>
            <person name="Katuri K."/>
            <person name="Sapireddy V."/>
            <person name="Shaw D.R."/>
            <person name="Saikaly P."/>
        </authorList>
    </citation>
    <scope>NUCLEOTIDE SEQUENCE [LARGE SCALE GENOMIC DNA]</scope>
    <source>
        <strain evidence="8 9">2873</strain>
    </source>
</reference>
<dbReference type="PROSITE" id="PS50111">
    <property type="entry name" value="CHEMOTAXIS_TRANSDUC_2"/>
    <property type="match status" value="1"/>
</dbReference>
<evidence type="ECO:0000256" key="5">
    <source>
        <dbReference type="SAM" id="Phobius"/>
    </source>
</evidence>
<dbReference type="CDD" id="cd06225">
    <property type="entry name" value="HAMP"/>
    <property type="match status" value="1"/>
</dbReference>